<keyword evidence="4" id="KW-1185">Reference proteome</keyword>
<name>A0ABW1HA33_9ACTN</name>
<dbReference type="InterPro" id="IPR057326">
    <property type="entry name" value="KR_dom"/>
</dbReference>
<dbReference type="Proteomes" id="UP001596226">
    <property type="component" value="Unassembled WGS sequence"/>
</dbReference>
<dbReference type="CDD" id="cd05233">
    <property type="entry name" value="SDR_c"/>
    <property type="match status" value="1"/>
</dbReference>
<dbReference type="Gene3D" id="3.40.50.720">
    <property type="entry name" value="NAD(P)-binding Rossmann-like Domain"/>
    <property type="match status" value="1"/>
</dbReference>
<dbReference type="PANTHER" id="PTHR42760:SF40">
    <property type="entry name" value="3-OXOACYL-[ACYL-CARRIER-PROTEIN] REDUCTASE, CHLOROPLASTIC"/>
    <property type="match status" value="1"/>
</dbReference>
<dbReference type="SUPFAM" id="SSF51735">
    <property type="entry name" value="NAD(P)-binding Rossmann-fold domains"/>
    <property type="match status" value="1"/>
</dbReference>
<dbReference type="EMBL" id="JBHSQS010000015">
    <property type="protein sequence ID" value="MFC5926241.1"/>
    <property type="molecule type" value="Genomic_DNA"/>
</dbReference>
<dbReference type="SMART" id="SM00822">
    <property type="entry name" value="PKS_KR"/>
    <property type="match status" value="1"/>
</dbReference>
<comment type="similarity">
    <text evidence="1">Belongs to the short-chain dehydrogenases/reductases (SDR) family.</text>
</comment>
<proteinExistence type="inferred from homology"/>
<evidence type="ECO:0000313" key="4">
    <source>
        <dbReference type="Proteomes" id="UP001596226"/>
    </source>
</evidence>
<gene>
    <name evidence="3" type="ORF">ACFQGL_23170</name>
</gene>
<dbReference type="RefSeq" id="WP_377514452.1">
    <property type="nucleotide sequence ID" value="NZ_JBHSQS010000015.1"/>
</dbReference>
<dbReference type="GO" id="GO:0016491">
    <property type="term" value="F:oxidoreductase activity"/>
    <property type="evidence" value="ECO:0007669"/>
    <property type="project" value="UniProtKB-KW"/>
</dbReference>
<dbReference type="PRINTS" id="PR00080">
    <property type="entry name" value="SDRFAMILY"/>
</dbReference>
<dbReference type="PANTHER" id="PTHR42760">
    <property type="entry name" value="SHORT-CHAIN DEHYDROGENASES/REDUCTASES FAMILY MEMBER"/>
    <property type="match status" value="1"/>
</dbReference>
<dbReference type="PRINTS" id="PR00081">
    <property type="entry name" value="GDHRDH"/>
</dbReference>
<reference evidence="4" key="1">
    <citation type="journal article" date="2019" name="Int. J. Syst. Evol. Microbiol.">
        <title>The Global Catalogue of Microorganisms (GCM) 10K type strain sequencing project: providing services to taxonomists for standard genome sequencing and annotation.</title>
        <authorList>
            <consortium name="The Broad Institute Genomics Platform"/>
            <consortium name="The Broad Institute Genome Sequencing Center for Infectious Disease"/>
            <person name="Wu L."/>
            <person name="Ma J."/>
        </authorList>
    </citation>
    <scope>NUCLEOTIDE SEQUENCE [LARGE SCALE GENOMIC DNA]</scope>
    <source>
        <strain evidence="4">CGMCC 4.7144</strain>
    </source>
</reference>
<organism evidence="3 4">
    <name type="scientific">Micromonospora vulcania</name>
    <dbReference type="NCBI Taxonomy" id="1441873"/>
    <lineage>
        <taxon>Bacteria</taxon>
        <taxon>Bacillati</taxon>
        <taxon>Actinomycetota</taxon>
        <taxon>Actinomycetes</taxon>
        <taxon>Micromonosporales</taxon>
        <taxon>Micromonosporaceae</taxon>
        <taxon>Micromonospora</taxon>
    </lineage>
</organism>
<dbReference type="EC" id="1.1.1.-" evidence="3"/>
<protein>
    <submittedName>
        <fullName evidence="3">SDR family NAD(P)-dependent oxidoreductase</fullName>
        <ecNumber evidence="3">1.1.1.-</ecNumber>
    </submittedName>
</protein>
<accession>A0ABW1HA33</accession>
<feature type="domain" description="Ketoreductase" evidence="2">
    <location>
        <begin position="3"/>
        <end position="182"/>
    </location>
</feature>
<dbReference type="InterPro" id="IPR002347">
    <property type="entry name" value="SDR_fam"/>
</dbReference>
<sequence>MAPVTVITGGGRGIGAATARRLARAGHDIALCYRRDDDAANAVLADLRATGRQAIAVRADTTDPDQVDALFDAATQLGPLTGLVNNAGVTSPIGPFTELRVEDLRRVVDVNLVGYVLCAQQAARRMAGPGAIVNVSSAAATLGSPGEYVHYAAVKAATDTLTVGLAKELAPRGIRVNGVAPGIVRTEIHADSGVPDRADSAAGRIPLGRAGEPDEIAAAIAWLLGPDASYATGTVLRVSGGL</sequence>
<evidence type="ECO:0000256" key="1">
    <source>
        <dbReference type="ARBA" id="ARBA00006484"/>
    </source>
</evidence>
<comment type="caution">
    <text evidence="3">The sequence shown here is derived from an EMBL/GenBank/DDBJ whole genome shotgun (WGS) entry which is preliminary data.</text>
</comment>
<dbReference type="InterPro" id="IPR036291">
    <property type="entry name" value="NAD(P)-bd_dom_sf"/>
</dbReference>
<evidence type="ECO:0000313" key="3">
    <source>
        <dbReference type="EMBL" id="MFC5926241.1"/>
    </source>
</evidence>
<dbReference type="Pfam" id="PF13561">
    <property type="entry name" value="adh_short_C2"/>
    <property type="match status" value="1"/>
</dbReference>
<evidence type="ECO:0000259" key="2">
    <source>
        <dbReference type="SMART" id="SM00822"/>
    </source>
</evidence>
<keyword evidence="3" id="KW-0560">Oxidoreductase</keyword>